<evidence type="ECO:0000256" key="1">
    <source>
        <dbReference type="SAM" id="MobiDB-lite"/>
    </source>
</evidence>
<keyword evidence="3" id="KW-1185">Reference proteome</keyword>
<feature type="region of interest" description="Disordered" evidence="1">
    <location>
        <begin position="1"/>
        <end position="82"/>
    </location>
</feature>
<proteinExistence type="predicted"/>
<feature type="compositionally biased region" description="Basic and acidic residues" evidence="1">
    <location>
        <begin position="243"/>
        <end position="253"/>
    </location>
</feature>
<evidence type="ECO:0000313" key="3">
    <source>
        <dbReference type="Proteomes" id="UP000602510"/>
    </source>
</evidence>
<feature type="region of interest" description="Disordered" evidence="1">
    <location>
        <begin position="228"/>
        <end position="253"/>
    </location>
</feature>
<feature type="region of interest" description="Disordered" evidence="1">
    <location>
        <begin position="99"/>
        <end position="142"/>
    </location>
</feature>
<feature type="compositionally biased region" description="Basic and acidic residues" evidence="1">
    <location>
        <begin position="41"/>
        <end position="50"/>
    </location>
</feature>
<sequence>MSSTSPARTVMRRRRSKDVERQVDDLVSSATQANPKKQRKTGREEQRQGEPEATPTEQTSVVEEASECEESKQSDSSSNKTLELVDVARVLHGLTAMVAGLQPSMADSQDEVRDSRSGESQTDDAGGGASQSVAVMTGDKTNDGESVATVAAALQQLTGAMPNLQMPQSRSRQAERREQPRGLTSYMDQKKPRCTEGDTNNLPMLQQHHLVTTTEVESEEKCNESEAMSITGSMENAEMIDADSERQCGEDGG</sequence>
<organism evidence="2 3">
    <name type="scientific">Phytophthora infestans</name>
    <name type="common">Potato late blight agent</name>
    <name type="synonym">Botrytis infestans</name>
    <dbReference type="NCBI Taxonomy" id="4787"/>
    <lineage>
        <taxon>Eukaryota</taxon>
        <taxon>Sar</taxon>
        <taxon>Stramenopiles</taxon>
        <taxon>Oomycota</taxon>
        <taxon>Peronosporomycetes</taxon>
        <taxon>Peronosporales</taxon>
        <taxon>Peronosporaceae</taxon>
        <taxon>Phytophthora</taxon>
    </lineage>
</organism>
<comment type="caution">
    <text evidence="2">The sequence shown here is derived from an EMBL/GenBank/DDBJ whole genome shotgun (WGS) entry which is preliminary data.</text>
</comment>
<dbReference type="EMBL" id="WSZM01000568">
    <property type="protein sequence ID" value="KAF4031567.1"/>
    <property type="molecule type" value="Genomic_DNA"/>
</dbReference>
<protein>
    <submittedName>
        <fullName evidence="2">Uncharacterized protein</fullName>
    </submittedName>
</protein>
<accession>A0A833W798</accession>
<dbReference type="Proteomes" id="UP000602510">
    <property type="component" value="Unassembled WGS sequence"/>
</dbReference>
<reference evidence="2" key="1">
    <citation type="submission" date="2020-04" db="EMBL/GenBank/DDBJ databases">
        <title>Hybrid Assembly of Korean Phytophthora infestans isolates.</title>
        <authorList>
            <person name="Prokchorchik M."/>
            <person name="Lee Y."/>
            <person name="Seo J."/>
            <person name="Cho J.-H."/>
            <person name="Park Y.-E."/>
            <person name="Jang D.-C."/>
            <person name="Im J.-S."/>
            <person name="Choi J.-G."/>
            <person name="Park H.-J."/>
            <person name="Lee G.-B."/>
            <person name="Lee Y.-G."/>
            <person name="Hong S.-Y."/>
            <person name="Cho K."/>
            <person name="Sohn K.H."/>
        </authorList>
    </citation>
    <scope>NUCLEOTIDE SEQUENCE</scope>
    <source>
        <strain evidence="2">KR_1_A1</strain>
    </source>
</reference>
<name>A0A833W798_PHYIN</name>
<feature type="region of interest" description="Disordered" evidence="1">
    <location>
        <begin position="160"/>
        <end position="201"/>
    </location>
</feature>
<gene>
    <name evidence="2" type="ORF">GN244_ATG16556</name>
</gene>
<dbReference type="AlphaFoldDB" id="A0A833W798"/>
<evidence type="ECO:0000313" key="2">
    <source>
        <dbReference type="EMBL" id="KAF4031567.1"/>
    </source>
</evidence>